<reference evidence="7 9" key="1">
    <citation type="submission" date="2015-11" db="EMBL/GenBank/DDBJ databases">
        <title>Identification of large and diverse effector repertoires of 38 Legionella species.</title>
        <authorList>
            <person name="Burstein D."/>
            <person name="Amaro F."/>
            <person name="Zusman T."/>
            <person name="Lifshitz Z."/>
            <person name="Cohen O."/>
            <person name="Gilbert J.A."/>
            <person name="Pupko T."/>
            <person name="Shuman H.A."/>
            <person name="Segal G."/>
        </authorList>
    </citation>
    <scope>NUCLEOTIDE SEQUENCE [LARGE SCALE GENOMIC DNA]</scope>
    <source>
        <strain evidence="7 9">1762-AUS-E</strain>
    </source>
</reference>
<dbReference type="PANTHER" id="PTHR10996">
    <property type="entry name" value="2-HYDROXYACID DEHYDROGENASE-RELATED"/>
    <property type="match status" value="1"/>
</dbReference>
<dbReference type="SUPFAM" id="SSF51735">
    <property type="entry name" value="NAD(P)-binding Rossmann-fold domains"/>
    <property type="match status" value="1"/>
</dbReference>
<dbReference type="Proteomes" id="UP000281170">
    <property type="component" value="Plasmid 23"/>
</dbReference>
<dbReference type="EC" id="1.1.1.95" evidence="7"/>
<evidence type="ECO:0000313" key="7">
    <source>
        <dbReference type="EMBL" id="KTC66100.1"/>
    </source>
</evidence>
<keyword evidence="3" id="KW-0520">NAD</keyword>
<dbReference type="EC" id="1.1.1.290" evidence="8"/>
<dbReference type="SUPFAM" id="SSF52283">
    <property type="entry name" value="Formate/glycerate dehydrogenase catalytic domain-like"/>
    <property type="match status" value="1"/>
</dbReference>
<sequence length="353" mass="39722">MKILADNSLPLLHIFTLHFEVVTYKDENELKSLLKNDFDILLCRSTLKVNEALLFNTTIQCVATASSGIDHIDCNYLQKKNINLFHAHGCNAIAVADYVIATVASLTKNNLLSGKKAGIVGLGAVGTQVEKRLARAGFTIECFDPLKAKATRTKKFCDMEALYSCDLLCIHANLHETWPFPSKNLINADFIRHLKEKVVIINASRGGVVVEKDLLNQSSKSLIYCTDVYSNEPSINEEIIDFAYICTPHIAGHSIEAKKNAVLKLSEQIHACYSFTSPFFPNTTEITFLPIKKSWQEFILSIYNPVDETNRIKQAKNKKNCFMDLRNQHTTRHDFLYYNAQGLNQSIKSLLGQ</sequence>
<dbReference type="OrthoDB" id="9770208at2"/>
<dbReference type="EMBL" id="LNKA01000001">
    <property type="protein sequence ID" value="KTC66100.1"/>
    <property type="molecule type" value="Genomic_DNA"/>
</dbReference>
<dbReference type="PROSITE" id="PS00065">
    <property type="entry name" value="D_2_HYDROXYACID_DH_1"/>
    <property type="match status" value="1"/>
</dbReference>
<dbReference type="InterPro" id="IPR006139">
    <property type="entry name" value="D-isomer_2_OHA_DH_cat_dom"/>
</dbReference>
<evidence type="ECO:0000259" key="6">
    <source>
        <dbReference type="Pfam" id="PF02826"/>
    </source>
</evidence>
<organism evidence="7 9">
    <name type="scientific">Legionella adelaidensis</name>
    <dbReference type="NCBI Taxonomy" id="45056"/>
    <lineage>
        <taxon>Bacteria</taxon>
        <taxon>Pseudomonadati</taxon>
        <taxon>Pseudomonadota</taxon>
        <taxon>Gammaproteobacteria</taxon>
        <taxon>Legionellales</taxon>
        <taxon>Legionellaceae</taxon>
        <taxon>Legionella</taxon>
    </lineage>
</organism>
<dbReference type="KEGG" id="ladl:NCTC12735_01469"/>
<dbReference type="GO" id="GO:0005829">
    <property type="term" value="C:cytosol"/>
    <property type="evidence" value="ECO:0007669"/>
    <property type="project" value="TreeGrafter"/>
</dbReference>
<comment type="similarity">
    <text evidence="1 4">Belongs to the D-isomer specific 2-hydroxyacid dehydrogenase family.</text>
</comment>
<evidence type="ECO:0000256" key="4">
    <source>
        <dbReference type="RuleBase" id="RU003719"/>
    </source>
</evidence>
<reference evidence="8 10" key="2">
    <citation type="submission" date="2018-12" db="EMBL/GenBank/DDBJ databases">
        <authorList>
            <consortium name="Pathogen Informatics"/>
        </authorList>
    </citation>
    <scope>NUCLEOTIDE SEQUENCE [LARGE SCALE GENOMIC DNA]</scope>
    <source>
        <strain evidence="8 10">NCTC12735</strain>
        <plasmid evidence="10">23</plasmid>
    </source>
</reference>
<evidence type="ECO:0000256" key="3">
    <source>
        <dbReference type="ARBA" id="ARBA00023027"/>
    </source>
</evidence>
<dbReference type="AlphaFoldDB" id="A0A0W0R4U6"/>
<dbReference type="Pfam" id="PF02826">
    <property type="entry name" value="2-Hacid_dh_C"/>
    <property type="match status" value="1"/>
</dbReference>
<dbReference type="GO" id="GO:0051287">
    <property type="term" value="F:NAD binding"/>
    <property type="evidence" value="ECO:0007669"/>
    <property type="project" value="InterPro"/>
</dbReference>
<dbReference type="InterPro" id="IPR029752">
    <property type="entry name" value="D-isomer_DH_CS1"/>
</dbReference>
<evidence type="ECO:0000256" key="1">
    <source>
        <dbReference type="ARBA" id="ARBA00005854"/>
    </source>
</evidence>
<evidence type="ECO:0000313" key="9">
    <source>
        <dbReference type="Proteomes" id="UP000054859"/>
    </source>
</evidence>
<dbReference type="PANTHER" id="PTHR10996:SF178">
    <property type="entry name" value="2-HYDROXYACID DEHYDROGENASE YGL185C-RELATED"/>
    <property type="match status" value="1"/>
</dbReference>
<feature type="domain" description="D-isomer specific 2-hydroxyacid dehydrogenase NAD-binding" evidence="6">
    <location>
        <begin position="109"/>
        <end position="251"/>
    </location>
</feature>
<dbReference type="InterPro" id="IPR050223">
    <property type="entry name" value="D-isomer_2-hydroxyacid_DH"/>
</dbReference>
<geneLocation type="plasmid" evidence="8 10">
    <name>23</name>
</geneLocation>
<dbReference type="InterPro" id="IPR036291">
    <property type="entry name" value="NAD(P)-bd_dom_sf"/>
</dbReference>
<dbReference type="GO" id="GO:0004617">
    <property type="term" value="F:phosphoglycerate dehydrogenase activity"/>
    <property type="evidence" value="ECO:0007669"/>
    <property type="project" value="UniProtKB-EC"/>
</dbReference>
<keyword evidence="9" id="KW-1185">Reference proteome</keyword>
<evidence type="ECO:0000313" key="8">
    <source>
        <dbReference type="EMBL" id="VEH85830.1"/>
    </source>
</evidence>
<proteinExistence type="inferred from homology"/>
<keyword evidence="8" id="KW-0614">Plasmid</keyword>
<dbReference type="PATRIC" id="fig|45056.6.peg.785"/>
<dbReference type="GO" id="GO:0030267">
    <property type="term" value="F:glyoxylate reductase (NADPH) activity"/>
    <property type="evidence" value="ECO:0007669"/>
    <property type="project" value="TreeGrafter"/>
</dbReference>
<dbReference type="GO" id="GO:0016618">
    <property type="term" value="F:hydroxypyruvate reductase [NAD(P)H] activity"/>
    <property type="evidence" value="ECO:0007669"/>
    <property type="project" value="TreeGrafter"/>
</dbReference>
<dbReference type="Proteomes" id="UP000054859">
    <property type="component" value="Unassembled WGS sequence"/>
</dbReference>
<dbReference type="STRING" id="45056.Lade_0758"/>
<dbReference type="RefSeq" id="WP_058461805.1">
    <property type="nucleotide sequence ID" value="NZ_CAAAHS010000005.1"/>
</dbReference>
<dbReference type="InterPro" id="IPR006140">
    <property type="entry name" value="D-isomer_DH_NAD-bd"/>
</dbReference>
<dbReference type="EMBL" id="LR134432">
    <property type="protein sequence ID" value="VEH85830.1"/>
    <property type="molecule type" value="Genomic_DNA"/>
</dbReference>
<evidence type="ECO:0000256" key="2">
    <source>
        <dbReference type="ARBA" id="ARBA00023002"/>
    </source>
</evidence>
<evidence type="ECO:0000259" key="5">
    <source>
        <dbReference type="Pfam" id="PF00389"/>
    </source>
</evidence>
<protein>
    <submittedName>
        <fullName evidence="7">Erythronate-4-phosphate dehydrogenase</fullName>
        <ecNumber evidence="8">1.1.1.290</ecNumber>
        <ecNumber evidence="7">1.1.1.95</ecNumber>
    </submittedName>
</protein>
<dbReference type="InterPro" id="IPR029753">
    <property type="entry name" value="D-isomer_DH_CS"/>
</dbReference>
<dbReference type="GO" id="GO:0033711">
    <property type="term" value="F:4-phosphoerythronate dehydrogenase activity"/>
    <property type="evidence" value="ECO:0007669"/>
    <property type="project" value="UniProtKB-EC"/>
</dbReference>
<accession>A0A0W0R4U6</accession>
<keyword evidence="2 4" id="KW-0560">Oxidoreductase</keyword>
<dbReference type="Pfam" id="PF00389">
    <property type="entry name" value="2-Hacid_dh"/>
    <property type="match status" value="1"/>
</dbReference>
<feature type="domain" description="D-isomer specific 2-hydroxyacid dehydrogenase catalytic" evidence="5">
    <location>
        <begin position="18"/>
        <end position="252"/>
    </location>
</feature>
<name>A0A0W0R4U6_9GAMM</name>
<dbReference type="PROSITE" id="PS00671">
    <property type="entry name" value="D_2_HYDROXYACID_DH_3"/>
    <property type="match status" value="1"/>
</dbReference>
<evidence type="ECO:0000313" key="10">
    <source>
        <dbReference type="Proteomes" id="UP000281170"/>
    </source>
</evidence>
<gene>
    <name evidence="7" type="primary">pdxB</name>
    <name evidence="7" type="ORF">Lade_0758</name>
    <name evidence="8" type="ORF">NCTC12735_01469</name>
</gene>
<dbReference type="Gene3D" id="3.40.50.720">
    <property type="entry name" value="NAD(P)-binding Rossmann-like Domain"/>
    <property type="match status" value="2"/>
</dbReference>